<name>A0A523UXJ7_UNCT6</name>
<dbReference type="PANTHER" id="PTHR36108">
    <property type="entry name" value="COLOSSIN-B-RELATED"/>
    <property type="match status" value="1"/>
</dbReference>
<feature type="chain" id="PRO_5021993776" evidence="4">
    <location>
        <begin position="25"/>
        <end position="810"/>
    </location>
</feature>
<comment type="caution">
    <text evidence="5">The sequence shown here is derived from an EMBL/GenBank/DDBJ whole genome shotgun (WGS) entry which is preliminary data.</text>
</comment>
<sequence length="810" mass="89446">MKRLLFVLVALLGSASFMCGSAFGWGSITGDVYDETTWEPLAGKYVHAYDEPGGTVIEWAVTDSLGNYTLYELEQGLYYVWVYGGENCASEWWEDTPDPEQADPIEVHDGETVYHIDFGLTCEADYGCITGRVTDEGTGQPINDAFVRVYTDPFGDPVADAFTNVYGHYEICELEQGIYFVHAHAQGCEGEWWDNQCCPGDADTVEVRAGQTTDHIDFALECEHPTGCITGRVVDQETEEPIHEAYVAIYSSPRGAPVAHTYTNEHGVYEICGLEPGIYYAFAHAYECEGEWYNNRRRPENADPIEVHGNQITDGINFSLLCEHPGTGCIVGRVTDEETGGPINDAFVRVYTDPFGDPVADAFTGIEGYYEICELEQGVYFVSAHAHGCDLEWYENKCCPREADSVEVRAGQTTDHIDFTLDCGEHTGCIVGRVTNEETGEPINDALVRIYTNPFGDPVAQGFTGWDGYYEICELEQGIYFVHAHARECDGEWYDNKSRPGQADSVEVRAGQTTDHIDFTLDCGPQNLCIWGRVVDEETGYGINDALVMAMMLDTSYAKYTFTNQYGHYEICELIPGEYVIFAHAGGYIGEFYDNVYRWEEATPVSPPEDGIDFSLGHRYHDNKMIKGKVYCGVDPAPGALVYAYSENATLGQEPVSSATTQEDGSYAIPGLSNGTYIITASRVNDPTTSYPVPVTIKNGDVNGIDIHLGATRVEESVVTRTSLRGMFLSATPNPFRDGIRLSYTIPAASMVKLQIFDLSGRLVATLVDETLGQGVYSAEWTPERLSSGLYISRLSCGEASLAQKIVFAR</sequence>
<dbReference type="InterPro" id="IPR026444">
    <property type="entry name" value="Secre_tail"/>
</dbReference>
<reference evidence="5 6" key="1">
    <citation type="submission" date="2019-03" db="EMBL/GenBank/DDBJ databases">
        <title>Metabolic potential of uncultured bacteria and archaea associated with petroleum seepage in deep-sea sediments.</title>
        <authorList>
            <person name="Dong X."/>
            <person name="Hubert C."/>
        </authorList>
    </citation>
    <scope>NUCLEOTIDE SEQUENCE [LARGE SCALE GENOMIC DNA]</scope>
    <source>
        <strain evidence="5">E44_bin18</strain>
    </source>
</reference>
<gene>
    <name evidence="5" type="ORF">E3J62_02125</name>
</gene>
<dbReference type="GO" id="GO:0030246">
    <property type="term" value="F:carbohydrate binding"/>
    <property type="evidence" value="ECO:0007669"/>
    <property type="project" value="InterPro"/>
</dbReference>
<keyword evidence="3 4" id="KW-0732">Signal</keyword>
<evidence type="ECO:0000256" key="2">
    <source>
        <dbReference type="ARBA" id="ARBA00022525"/>
    </source>
</evidence>
<protein>
    <submittedName>
        <fullName evidence="5">T9SS type A sorting domain-containing protein</fullName>
    </submittedName>
</protein>
<dbReference type="NCBIfam" id="TIGR04183">
    <property type="entry name" value="Por_Secre_tail"/>
    <property type="match status" value="1"/>
</dbReference>
<evidence type="ECO:0000313" key="6">
    <source>
        <dbReference type="Proteomes" id="UP000315525"/>
    </source>
</evidence>
<evidence type="ECO:0000256" key="3">
    <source>
        <dbReference type="ARBA" id="ARBA00022729"/>
    </source>
</evidence>
<dbReference type="InterPro" id="IPR013784">
    <property type="entry name" value="Carb-bd-like_fold"/>
</dbReference>
<dbReference type="SUPFAM" id="SSF49452">
    <property type="entry name" value="Starch-binding domain-like"/>
    <property type="match status" value="3"/>
</dbReference>
<dbReference type="Proteomes" id="UP000315525">
    <property type="component" value="Unassembled WGS sequence"/>
</dbReference>
<dbReference type="Gene3D" id="2.60.40.4070">
    <property type="match status" value="1"/>
</dbReference>
<feature type="signal peptide" evidence="4">
    <location>
        <begin position="1"/>
        <end position="24"/>
    </location>
</feature>
<organism evidence="5 6">
    <name type="scientific">candidate division TA06 bacterium</name>
    <dbReference type="NCBI Taxonomy" id="2250710"/>
    <lineage>
        <taxon>Bacteria</taxon>
        <taxon>Bacteria division TA06</taxon>
    </lineage>
</organism>
<dbReference type="InterPro" id="IPR008969">
    <property type="entry name" value="CarboxyPept-like_regulatory"/>
</dbReference>
<dbReference type="SUPFAM" id="SSF49464">
    <property type="entry name" value="Carboxypeptidase regulatory domain-like"/>
    <property type="match status" value="4"/>
</dbReference>
<dbReference type="Gene3D" id="2.60.40.10">
    <property type="entry name" value="Immunoglobulins"/>
    <property type="match status" value="1"/>
</dbReference>
<evidence type="ECO:0000256" key="4">
    <source>
        <dbReference type="SAM" id="SignalP"/>
    </source>
</evidence>
<dbReference type="Pfam" id="PF13620">
    <property type="entry name" value="CarboxypepD_reg"/>
    <property type="match status" value="2"/>
</dbReference>
<evidence type="ECO:0000313" key="5">
    <source>
        <dbReference type="EMBL" id="TET47213.1"/>
    </source>
</evidence>
<dbReference type="InterPro" id="IPR013783">
    <property type="entry name" value="Ig-like_fold"/>
</dbReference>
<keyword evidence="2" id="KW-0964">Secreted</keyword>
<evidence type="ECO:0000256" key="1">
    <source>
        <dbReference type="ARBA" id="ARBA00007257"/>
    </source>
</evidence>
<dbReference type="EMBL" id="SOJN01000029">
    <property type="protein sequence ID" value="TET47213.1"/>
    <property type="molecule type" value="Genomic_DNA"/>
</dbReference>
<comment type="similarity">
    <text evidence="1">Belongs to the serine-aspartate repeat-containing protein (SDr) family.</text>
</comment>
<accession>A0A523UXJ7</accession>
<proteinExistence type="inferred from homology"/>
<dbReference type="AlphaFoldDB" id="A0A523UXJ7"/>
<dbReference type="PANTHER" id="PTHR36108:SF13">
    <property type="entry name" value="COLOSSIN-B-RELATED"/>
    <property type="match status" value="1"/>
</dbReference>
<dbReference type="Gene3D" id="2.60.40.1120">
    <property type="entry name" value="Carboxypeptidase-like, regulatory domain"/>
    <property type="match status" value="6"/>
</dbReference>